<dbReference type="SUPFAM" id="SSF63411">
    <property type="entry name" value="LuxS/MPP-like metallohydrolase"/>
    <property type="match status" value="2"/>
</dbReference>
<dbReference type="STRING" id="74557.A0A1W0A6Z0"/>
<keyword evidence="3" id="KW-0479">Metal-binding</keyword>
<dbReference type="FunFam" id="3.30.830.10:FF:000005">
    <property type="entry name" value="nardilysin isoform X1"/>
    <property type="match status" value="1"/>
</dbReference>
<evidence type="ECO:0000256" key="7">
    <source>
        <dbReference type="RuleBase" id="RU004447"/>
    </source>
</evidence>
<accession>A0A1W0A6Z0</accession>
<dbReference type="GO" id="GO:0005829">
    <property type="term" value="C:cytosol"/>
    <property type="evidence" value="ECO:0007669"/>
    <property type="project" value="TreeGrafter"/>
</dbReference>
<comment type="caution">
    <text evidence="11">The sequence shown here is derived from an EMBL/GenBank/DDBJ whole genome shotgun (WGS) entry which is preliminary data.</text>
</comment>
<feature type="domain" description="Peptidase M16 C-terminal" evidence="9">
    <location>
        <begin position="202"/>
        <end position="369"/>
    </location>
</feature>
<evidence type="ECO:0000313" key="12">
    <source>
        <dbReference type="Proteomes" id="UP000243217"/>
    </source>
</evidence>
<reference evidence="11 12" key="1">
    <citation type="journal article" date="2014" name="Genome Biol. Evol.">
        <title>The secreted proteins of Achlya hypogyna and Thraustotheca clavata identify the ancestral oomycete secretome and reveal gene acquisitions by horizontal gene transfer.</title>
        <authorList>
            <person name="Misner I."/>
            <person name="Blouin N."/>
            <person name="Leonard G."/>
            <person name="Richards T.A."/>
            <person name="Lane C.E."/>
        </authorList>
    </citation>
    <scope>NUCLEOTIDE SEQUENCE [LARGE SCALE GENOMIC DNA]</scope>
    <source>
        <strain evidence="11 12">ATCC 34112</strain>
    </source>
</reference>
<dbReference type="InterPro" id="IPR001431">
    <property type="entry name" value="Pept_M16_Zn_BS"/>
</dbReference>
<keyword evidence="12" id="KW-1185">Reference proteome</keyword>
<evidence type="ECO:0000259" key="9">
    <source>
        <dbReference type="Pfam" id="PF05193"/>
    </source>
</evidence>
<keyword evidence="6 11" id="KW-0482">Metalloprotease</keyword>
<dbReference type="AlphaFoldDB" id="A0A1W0A6Z0"/>
<evidence type="ECO:0000256" key="2">
    <source>
        <dbReference type="ARBA" id="ARBA00022670"/>
    </source>
</evidence>
<dbReference type="Pfam" id="PF00675">
    <property type="entry name" value="Peptidase_M16"/>
    <property type="match status" value="1"/>
</dbReference>
<evidence type="ECO:0000256" key="5">
    <source>
        <dbReference type="ARBA" id="ARBA00022833"/>
    </source>
</evidence>
<dbReference type="GO" id="GO:0004222">
    <property type="term" value="F:metalloendopeptidase activity"/>
    <property type="evidence" value="ECO:0007669"/>
    <property type="project" value="InterPro"/>
</dbReference>
<protein>
    <submittedName>
        <fullName evidence="11">Insulin-degrading-like enzyme, metalloprotease family M16A</fullName>
    </submittedName>
</protein>
<dbReference type="GO" id="GO:0043171">
    <property type="term" value="P:peptide catabolic process"/>
    <property type="evidence" value="ECO:0007669"/>
    <property type="project" value="TreeGrafter"/>
</dbReference>
<dbReference type="InterPro" id="IPR050626">
    <property type="entry name" value="Peptidase_M16"/>
</dbReference>
<dbReference type="PANTHER" id="PTHR43690">
    <property type="entry name" value="NARDILYSIN"/>
    <property type="match status" value="1"/>
</dbReference>
<feature type="domain" description="Peptidase M16 N-terminal" evidence="8">
    <location>
        <begin position="39"/>
        <end position="175"/>
    </location>
</feature>
<dbReference type="Pfam" id="PF05193">
    <property type="entry name" value="Peptidase_M16_C"/>
    <property type="match status" value="1"/>
</dbReference>
<evidence type="ECO:0000256" key="4">
    <source>
        <dbReference type="ARBA" id="ARBA00022801"/>
    </source>
</evidence>
<dbReference type="FunFam" id="3.30.830.10:FF:000004">
    <property type="entry name" value="Putative insulin-degrading enzyme"/>
    <property type="match status" value="1"/>
</dbReference>
<dbReference type="InterPro" id="IPR011765">
    <property type="entry name" value="Pept_M16_N"/>
</dbReference>
<dbReference type="PANTHER" id="PTHR43690:SF18">
    <property type="entry name" value="INSULIN-DEGRADING ENZYME-RELATED"/>
    <property type="match status" value="1"/>
</dbReference>
<comment type="similarity">
    <text evidence="1 7">Belongs to the peptidase M16 family.</text>
</comment>
<dbReference type="Proteomes" id="UP000243217">
    <property type="component" value="Unassembled WGS sequence"/>
</dbReference>
<feature type="non-terminal residue" evidence="11">
    <location>
        <position position="445"/>
    </location>
</feature>
<evidence type="ECO:0000259" key="8">
    <source>
        <dbReference type="Pfam" id="PF00675"/>
    </source>
</evidence>
<dbReference type="GO" id="GO:0005739">
    <property type="term" value="C:mitochondrion"/>
    <property type="evidence" value="ECO:0007669"/>
    <property type="project" value="TreeGrafter"/>
</dbReference>
<sequence length="445" mass="49984">MRSVMTTWNSGSKFVGGIQVSAQDNRLYKAFVLPNQLQVLLVSDPSTEKSAAALAVQVGHQSDPHNLPGLAHFCEHMLFLGTQKYPEETSYKTYLSAHGGRSNASTSAIATNYYFDVATPHLFGALDRFAQFFIAPLFTESATEREMHAIDAENAKNLMDDSRRMYQLMKSLANPAHPFHKFGTGNLDTLGVRPKALGIDVRAELLAFHKKHYSANAMKLVIYGKDDLNILEDWAIQLFSPIENKDVNPYLSGNAHPYETQQQGRYINVLPVKDLRTLELSFPLPSMQSLYLEKPNRVLSHLLGHEGSGSLCAHLKALGVATGVSAGLTRDYRDWSQFSVKISLTPKGLLEVPNVLNACFQYLHILNQTDAATMQKYFDEARKINSFQFQYQNKQAPINFVSYLTRNLQLYPVHHVASGPYIFKNYVDANLRQVLAQLTPDRLRL</sequence>
<feature type="domain" description="Peptidase M16 middle/third" evidence="10">
    <location>
        <begin position="389"/>
        <end position="445"/>
    </location>
</feature>
<keyword evidence="2 11" id="KW-0645">Protease</keyword>
<name>A0A1W0A6Z0_9STRA</name>
<dbReference type="GO" id="GO:0051603">
    <property type="term" value="P:proteolysis involved in protein catabolic process"/>
    <property type="evidence" value="ECO:0007669"/>
    <property type="project" value="TreeGrafter"/>
</dbReference>
<dbReference type="Gene3D" id="3.30.830.10">
    <property type="entry name" value="Metalloenzyme, LuxS/M16 peptidase-like"/>
    <property type="match status" value="2"/>
</dbReference>
<proteinExistence type="inferred from homology"/>
<keyword evidence="5" id="KW-0862">Zinc</keyword>
<dbReference type="PROSITE" id="PS00143">
    <property type="entry name" value="INSULINASE"/>
    <property type="match status" value="1"/>
</dbReference>
<keyword evidence="4" id="KW-0378">Hydrolase</keyword>
<evidence type="ECO:0000256" key="1">
    <source>
        <dbReference type="ARBA" id="ARBA00007261"/>
    </source>
</evidence>
<gene>
    <name evidence="11" type="ORF">THRCLA_20483</name>
</gene>
<dbReference type="Pfam" id="PF16187">
    <property type="entry name" value="Peptidase_M16_M"/>
    <property type="match status" value="1"/>
</dbReference>
<evidence type="ECO:0000313" key="11">
    <source>
        <dbReference type="EMBL" id="OQS05951.1"/>
    </source>
</evidence>
<dbReference type="OrthoDB" id="952271at2759"/>
<evidence type="ECO:0000256" key="6">
    <source>
        <dbReference type="ARBA" id="ARBA00023049"/>
    </source>
</evidence>
<organism evidence="11 12">
    <name type="scientific">Thraustotheca clavata</name>
    <dbReference type="NCBI Taxonomy" id="74557"/>
    <lineage>
        <taxon>Eukaryota</taxon>
        <taxon>Sar</taxon>
        <taxon>Stramenopiles</taxon>
        <taxon>Oomycota</taxon>
        <taxon>Saprolegniomycetes</taxon>
        <taxon>Saprolegniales</taxon>
        <taxon>Achlyaceae</taxon>
        <taxon>Thraustotheca</taxon>
    </lineage>
</organism>
<dbReference type="InterPro" id="IPR032632">
    <property type="entry name" value="Peptidase_M16_M"/>
</dbReference>
<dbReference type="InterPro" id="IPR007863">
    <property type="entry name" value="Peptidase_M16_C"/>
</dbReference>
<evidence type="ECO:0000259" key="10">
    <source>
        <dbReference type="Pfam" id="PF16187"/>
    </source>
</evidence>
<dbReference type="EMBL" id="JNBS01000399">
    <property type="protein sequence ID" value="OQS05951.1"/>
    <property type="molecule type" value="Genomic_DNA"/>
</dbReference>
<dbReference type="InterPro" id="IPR011249">
    <property type="entry name" value="Metalloenz_LuxS/M16"/>
</dbReference>
<evidence type="ECO:0000256" key="3">
    <source>
        <dbReference type="ARBA" id="ARBA00022723"/>
    </source>
</evidence>
<dbReference type="GO" id="GO:0046872">
    <property type="term" value="F:metal ion binding"/>
    <property type="evidence" value="ECO:0007669"/>
    <property type="project" value="UniProtKB-KW"/>
</dbReference>